<gene>
    <name evidence="1" type="ORF">IGS68_06790</name>
</gene>
<accession>A0ABX7B978</accession>
<evidence type="ECO:0000313" key="2">
    <source>
        <dbReference type="Proteomes" id="UP000595197"/>
    </source>
</evidence>
<dbReference type="EMBL" id="CP067420">
    <property type="protein sequence ID" value="QQP90924.1"/>
    <property type="molecule type" value="Genomic_DNA"/>
</dbReference>
<evidence type="ECO:0000313" key="1">
    <source>
        <dbReference type="EMBL" id="QQP90924.1"/>
    </source>
</evidence>
<name>A0ABX7B978_9PROT</name>
<proteinExistence type="predicted"/>
<dbReference type="Proteomes" id="UP000595197">
    <property type="component" value="Chromosome"/>
</dbReference>
<organism evidence="1 2">
    <name type="scientific">Skermanella cutis</name>
    <dbReference type="NCBI Taxonomy" id="2775420"/>
    <lineage>
        <taxon>Bacteria</taxon>
        <taxon>Pseudomonadati</taxon>
        <taxon>Pseudomonadota</taxon>
        <taxon>Alphaproteobacteria</taxon>
        <taxon>Rhodospirillales</taxon>
        <taxon>Azospirillaceae</taxon>
        <taxon>Skermanella</taxon>
    </lineage>
</organism>
<dbReference type="RefSeq" id="WP_201078347.1">
    <property type="nucleotide sequence ID" value="NZ_CP067420.1"/>
</dbReference>
<keyword evidence="2" id="KW-1185">Reference proteome</keyword>
<sequence>MTAGRLYVKPKYTLVVKQQIEVQFSWDSPQVGGQFKAVSTFPKTCRFQTNGGGSVLRVIAGSPTDSVHRQFRR</sequence>
<protein>
    <submittedName>
        <fullName evidence="1">Uncharacterized protein</fullName>
    </submittedName>
</protein>
<reference evidence="1" key="1">
    <citation type="submission" date="2021-02" db="EMBL/GenBank/DDBJ databases">
        <title>Skermanella TT6 skin isolate.</title>
        <authorList>
            <person name="Lee K."/>
            <person name="Ganzorig M."/>
        </authorList>
    </citation>
    <scope>NUCLEOTIDE SEQUENCE</scope>
    <source>
        <strain evidence="1">TT6</strain>
    </source>
</reference>